<dbReference type="RefSeq" id="XP_013278697.1">
    <property type="nucleotide sequence ID" value="XM_013423243.1"/>
</dbReference>
<name>A0A0D2GR12_9EURO</name>
<evidence type="ECO:0000313" key="1">
    <source>
        <dbReference type="EMBL" id="KIW74889.1"/>
    </source>
</evidence>
<dbReference type="Proteomes" id="UP000053029">
    <property type="component" value="Unassembled WGS sequence"/>
</dbReference>
<dbReference type="VEuPathDB" id="FungiDB:Z517_11659"/>
<evidence type="ECO:0000313" key="2">
    <source>
        <dbReference type="Proteomes" id="UP000053029"/>
    </source>
</evidence>
<sequence>MCRITLHICPYPDHDPVSSLIFNPKNGPLWEICNRPRPWGRLSCGTLEVEHSKYLPRSGTSLASTNTPITNSCKAEKREAHNQDLMLGDPNTPRATSGAQLPGNPCKWCTAVLRLTATKSKEMQKLAQKDIADVERKMGDDAELRKMHEDIATKEQELNGLKHDAWTKATLLMGDSIDRAEGSETQG</sequence>
<dbReference type="AlphaFoldDB" id="A0A0D2GR12"/>
<reference evidence="1 2" key="1">
    <citation type="submission" date="2015-01" db="EMBL/GenBank/DDBJ databases">
        <title>The Genome Sequence of Fonsecaea pedrosoi CBS 271.37.</title>
        <authorList>
            <consortium name="The Broad Institute Genomics Platform"/>
            <person name="Cuomo C."/>
            <person name="de Hoog S."/>
            <person name="Gorbushina A."/>
            <person name="Stielow B."/>
            <person name="Teixiera M."/>
            <person name="Abouelleil A."/>
            <person name="Chapman S.B."/>
            <person name="Priest M."/>
            <person name="Young S.K."/>
            <person name="Wortman J."/>
            <person name="Nusbaum C."/>
            <person name="Birren B."/>
        </authorList>
    </citation>
    <scope>NUCLEOTIDE SEQUENCE [LARGE SCALE GENOMIC DNA]</scope>
    <source>
        <strain evidence="1 2">CBS 271.37</strain>
    </source>
</reference>
<accession>A0A0D2GR12</accession>
<gene>
    <name evidence="1" type="ORF">Z517_11659</name>
</gene>
<organism evidence="1 2">
    <name type="scientific">Fonsecaea pedrosoi CBS 271.37</name>
    <dbReference type="NCBI Taxonomy" id="1442368"/>
    <lineage>
        <taxon>Eukaryota</taxon>
        <taxon>Fungi</taxon>
        <taxon>Dikarya</taxon>
        <taxon>Ascomycota</taxon>
        <taxon>Pezizomycotina</taxon>
        <taxon>Eurotiomycetes</taxon>
        <taxon>Chaetothyriomycetidae</taxon>
        <taxon>Chaetothyriales</taxon>
        <taxon>Herpotrichiellaceae</taxon>
        <taxon>Fonsecaea</taxon>
    </lineage>
</organism>
<dbReference type="EMBL" id="KN846976">
    <property type="protein sequence ID" value="KIW74889.1"/>
    <property type="molecule type" value="Genomic_DNA"/>
</dbReference>
<dbReference type="OrthoDB" id="4146362at2759"/>
<proteinExistence type="predicted"/>
<dbReference type="GeneID" id="25311149"/>
<protein>
    <submittedName>
        <fullName evidence="1">Uncharacterized protein</fullName>
    </submittedName>
</protein>
<dbReference type="HOGENOM" id="CLU_1408575_0_0_1"/>
<keyword evidence="2" id="KW-1185">Reference proteome</keyword>